<organism evidence="2 3">
    <name type="scientific">Gossypium australe</name>
    <dbReference type="NCBI Taxonomy" id="47621"/>
    <lineage>
        <taxon>Eukaryota</taxon>
        <taxon>Viridiplantae</taxon>
        <taxon>Streptophyta</taxon>
        <taxon>Embryophyta</taxon>
        <taxon>Tracheophyta</taxon>
        <taxon>Spermatophyta</taxon>
        <taxon>Magnoliopsida</taxon>
        <taxon>eudicotyledons</taxon>
        <taxon>Gunneridae</taxon>
        <taxon>Pentapetalae</taxon>
        <taxon>rosids</taxon>
        <taxon>malvids</taxon>
        <taxon>Malvales</taxon>
        <taxon>Malvaceae</taxon>
        <taxon>Malvoideae</taxon>
        <taxon>Gossypium</taxon>
    </lineage>
</organism>
<evidence type="ECO:0000313" key="3">
    <source>
        <dbReference type="Proteomes" id="UP000325315"/>
    </source>
</evidence>
<comment type="caution">
    <text evidence="2">The sequence shown here is derived from an EMBL/GenBank/DDBJ whole genome shotgun (WGS) entry which is preliminary data.</text>
</comment>
<dbReference type="OrthoDB" id="2272416at2759"/>
<feature type="compositionally biased region" description="Pro residues" evidence="1">
    <location>
        <begin position="14"/>
        <end position="27"/>
    </location>
</feature>
<feature type="compositionally biased region" description="Polar residues" evidence="1">
    <location>
        <begin position="1"/>
        <end position="12"/>
    </location>
</feature>
<evidence type="ECO:0000256" key="1">
    <source>
        <dbReference type="SAM" id="MobiDB-lite"/>
    </source>
</evidence>
<dbReference type="AlphaFoldDB" id="A0A5B6WMX7"/>
<feature type="region of interest" description="Disordered" evidence="1">
    <location>
        <begin position="1"/>
        <end position="27"/>
    </location>
</feature>
<reference evidence="2" key="1">
    <citation type="submission" date="2019-08" db="EMBL/GenBank/DDBJ databases">
        <authorList>
            <person name="Liu F."/>
        </authorList>
    </citation>
    <scope>NUCLEOTIDE SEQUENCE [LARGE SCALE GENOMIC DNA]</scope>
    <source>
        <strain evidence="2">PA1801</strain>
        <tissue evidence="2">Leaf</tissue>
    </source>
</reference>
<proteinExistence type="predicted"/>
<evidence type="ECO:0000313" key="2">
    <source>
        <dbReference type="EMBL" id="KAA3483209.1"/>
    </source>
</evidence>
<dbReference type="EMBL" id="SMMG02000002">
    <property type="protein sequence ID" value="KAA3483209.1"/>
    <property type="molecule type" value="Genomic_DNA"/>
</dbReference>
<protein>
    <submittedName>
        <fullName evidence="2">Protein MCM10</fullName>
    </submittedName>
</protein>
<keyword evidence="3" id="KW-1185">Reference proteome</keyword>
<dbReference type="Proteomes" id="UP000325315">
    <property type="component" value="Unassembled WGS sequence"/>
</dbReference>
<accession>A0A5B6WMX7</accession>
<sequence>MSNWYTEYTRANPNPQPLPPPPIPQPTPVVSQVVEVVRRERPPTDKIRKQGAEEFRASKDDDLERVEFWLENTIRVFDELSCMPEECFKSANTLVSVVPRERVSCEFFQKEFRKSISARDSSTIREKSSWN</sequence>
<gene>
    <name evidence="2" type="ORF">EPI10_005400</name>
</gene>
<name>A0A5B6WMX7_9ROSI</name>